<dbReference type="Pfam" id="PF11588">
    <property type="entry name" value="DUF3243"/>
    <property type="match status" value="1"/>
</dbReference>
<keyword evidence="2" id="KW-1185">Reference proteome</keyword>
<dbReference type="PIRSF" id="PIRSF004764">
    <property type="entry name" value="YmfJ"/>
    <property type="match status" value="1"/>
</dbReference>
<dbReference type="RefSeq" id="WP_202750057.1">
    <property type="nucleotide sequence ID" value="NZ_JAESWC010000014.1"/>
</dbReference>
<dbReference type="Gene3D" id="1.10.760.20">
    <property type="entry name" value="Protein of unknown function DUF3243"/>
    <property type="match status" value="1"/>
</dbReference>
<proteinExistence type="predicted"/>
<dbReference type="InterPro" id="IPR021637">
    <property type="entry name" value="DUF3243"/>
</dbReference>
<protein>
    <submittedName>
        <fullName evidence="1">DUF3243 domain-containing protein</fullName>
    </submittedName>
</protein>
<name>A0ABS1TD75_9CLOT</name>
<gene>
    <name evidence="1" type="ORF">JK636_16360</name>
</gene>
<accession>A0ABS1TD75</accession>
<dbReference type="InterPro" id="IPR024702">
    <property type="entry name" value="Uncharacterised_YmfJ"/>
</dbReference>
<dbReference type="Proteomes" id="UP000632377">
    <property type="component" value="Unassembled WGS sequence"/>
</dbReference>
<evidence type="ECO:0000313" key="2">
    <source>
        <dbReference type="Proteomes" id="UP000632377"/>
    </source>
</evidence>
<evidence type="ECO:0000313" key="1">
    <source>
        <dbReference type="EMBL" id="MBL4937303.1"/>
    </source>
</evidence>
<organism evidence="1 2">
    <name type="scientific">Clostridium rhizosphaerae</name>
    <dbReference type="NCBI Taxonomy" id="2803861"/>
    <lineage>
        <taxon>Bacteria</taxon>
        <taxon>Bacillati</taxon>
        <taxon>Bacillota</taxon>
        <taxon>Clostridia</taxon>
        <taxon>Eubacteriales</taxon>
        <taxon>Clostridiaceae</taxon>
        <taxon>Clostridium</taxon>
    </lineage>
</organism>
<dbReference type="EMBL" id="JAESWC010000014">
    <property type="protein sequence ID" value="MBL4937303.1"/>
    <property type="molecule type" value="Genomic_DNA"/>
</dbReference>
<sequence>MDLLDNWGKWKTILGKAVDLGQTMGLSDHTITNVSEKIGTYLSNNVDPHNDEERLLKQLWDAASDEERKTLAKLVAEISDK</sequence>
<dbReference type="InterPro" id="IPR038292">
    <property type="entry name" value="YmfJ/YflH_sf"/>
</dbReference>
<reference evidence="1 2" key="1">
    <citation type="submission" date="2021-01" db="EMBL/GenBank/DDBJ databases">
        <title>Genome public.</title>
        <authorList>
            <person name="Liu C."/>
            <person name="Sun Q."/>
        </authorList>
    </citation>
    <scope>NUCLEOTIDE SEQUENCE [LARGE SCALE GENOMIC DNA]</scope>
    <source>
        <strain evidence="1 2">YIM B02515</strain>
    </source>
</reference>
<comment type="caution">
    <text evidence="1">The sequence shown here is derived from an EMBL/GenBank/DDBJ whole genome shotgun (WGS) entry which is preliminary data.</text>
</comment>